<protein>
    <recommendedName>
        <fullName evidence="2">Parvulin-like PPIase</fullName>
    </recommendedName>
    <alternativeName>
        <fullName evidence="9">Peptidyl-prolyl cis-trans isomerase plp</fullName>
    </alternativeName>
    <alternativeName>
        <fullName evidence="12">Periplasmic chaperone PpiD</fullName>
    </alternativeName>
    <alternativeName>
        <fullName evidence="13">Periplasmic folding chaperone</fullName>
    </alternativeName>
    <alternativeName>
        <fullName evidence="10">Rotamase plp</fullName>
    </alternativeName>
</protein>
<dbReference type="InterPro" id="IPR027304">
    <property type="entry name" value="Trigger_fact/SurA_dom_sf"/>
</dbReference>
<dbReference type="PANTHER" id="PTHR47529">
    <property type="entry name" value="PEPTIDYL-PROLYL CIS-TRANS ISOMERASE D"/>
    <property type="match status" value="1"/>
</dbReference>
<keyword evidence="14" id="KW-0697">Rotamase</keyword>
<dbReference type="SUPFAM" id="SSF54534">
    <property type="entry name" value="FKBP-like"/>
    <property type="match status" value="1"/>
</dbReference>
<evidence type="ECO:0000256" key="11">
    <source>
        <dbReference type="ARBA" id="ARBA00038408"/>
    </source>
</evidence>
<evidence type="ECO:0000256" key="6">
    <source>
        <dbReference type="ARBA" id="ARBA00022989"/>
    </source>
</evidence>
<keyword evidence="8" id="KW-0143">Chaperone</keyword>
<keyword evidence="19" id="KW-1185">Reference proteome</keyword>
<evidence type="ECO:0000256" key="5">
    <source>
        <dbReference type="ARBA" id="ARBA00022692"/>
    </source>
</evidence>
<dbReference type="InterPro" id="IPR046357">
    <property type="entry name" value="PPIase_dom_sf"/>
</dbReference>
<gene>
    <name evidence="18" type="ORF">OF850_04675</name>
</gene>
<feature type="transmembrane region" description="Helical" evidence="16">
    <location>
        <begin position="12"/>
        <end position="30"/>
    </location>
</feature>
<dbReference type="Proteomes" id="UP001526430">
    <property type="component" value="Unassembled WGS sequence"/>
</dbReference>
<dbReference type="Gene3D" id="3.10.50.40">
    <property type="match status" value="1"/>
</dbReference>
<dbReference type="Gene3D" id="1.10.4030.10">
    <property type="entry name" value="Porin chaperone SurA, peptide-binding domain"/>
    <property type="match status" value="1"/>
</dbReference>
<keyword evidence="3" id="KW-1003">Cell membrane</keyword>
<evidence type="ECO:0000256" key="14">
    <source>
        <dbReference type="PROSITE-ProRule" id="PRU00278"/>
    </source>
</evidence>
<evidence type="ECO:0000256" key="4">
    <source>
        <dbReference type="ARBA" id="ARBA00022519"/>
    </source>
</evidence>
<feature type="coiled-coil region" evidence="15">
    <location>
        <begin position="594"/>
        <end position="621"/>
    </location>
</feature>
<evidence type="ECO:0000256" key="9">
    <source>
        <dbReference type="ARBA" id="ARBA00030642"/>
    </source>
</evidence>
<keyword evidence="7 16" id="KW-0472">Membrane</keyword>
<sequence length="632" mass="68537">MISAMRRLAGTWFAKALFILLILSFAVWGIEDMVRNIGRDTSVARVGGEAIEAQEAQEATTRELQRITRALQGNFTPNPTIRRAVAEQAVESLVIDRVARQEAQRMGITVPDETVRAYVFRIPGFRGLDGRFSRDSFNQFLRNNDLTESGFLALLRADLSRQQLSGAVRAGASVPEALAARILAWQLERRTAALVELDFADAPEPEPPTEAQLSRFHENNAARFSTPEFREIAIATLNAERMMASIEVSERDIEDAYAANRDQYGAPERREVFQALVPTEEAARDVARLWREEGTEFPAVETAAREAGGSATPLGSVTRTEMPLPALASAAFALAAGGVSDPVQTPFGWHVLRVGTVQPGETQPLDAVRDRIRSTLAAERAADEAFDRATRVEDTLAGGATVAEAARRHELGFAEARIDAEGRAPDGAEVPLPVPAAARAAALRAIFAAERGAAPRFQEGEWGFMAVEVREVIPPALIPLEEVRQQVTEAFVADARRRFQEERAAALLAALRAGRPMAEAAAEIGTPVEVLGPFGREPGGGNPMPRELLAPVFELPVNGATMVARPRSFAVVQLLSIQPAELGEAAEALGALRREMAQTMAEDLEAQYQAALRARADVRINPRVVQQIAGSE</sequence>
<dbReference type="PANTHER" id="PTHR47529:SF1">
    <property type="entry name" value="PERIPLASMIC CHAPERONE PPID"/>
    <property type="match status" value="1"/>
</dbReference>
<evidence type="ECO:0000259" key="17">
    <source>
        <dbReference type="PROSITE" id="PS50198"/>
    </source>
</evidence>
<dbReference type="EMBL" id="JAPFQI010000001">
    <property type="protein sequence ID" value="MCW8084911.1"/>
    <property type="molecule type" value="Genomic_DNA"/>
</dbReference>
<evidence type="ECO:0000256" key="1">
    <source>
        <dbReference type="ARBA" id="ARBA00004382"/>
    </source>
</evidence>
<evidence type="ECO:0000256" key="13">
    <source>
        <dbReference type="ARBA" id="ARBA00042775"/>
    </source>
</evidence>
<evidence type="ECO:0000313" key="19">
    <source>
        <dbReference type="Proteomes" id="UP001526430"/>
    </source>
</evidence>
<evidence type="ECO:0000256" key="16">
    <source>
        <dbReference type="SAM" id="Phobius"/>
    </source>
</evidence>
<evidence type="ECO:0000256" key="8">
    <source>
        <dbReference type="ARBA" id="ARBA00023186"/>
    </source>
</evidence>
<comment type="caution">
    <text evidence="18">The sequence shown here is derived from an EMBL/GenBank/DDBJ whole genome shotgun (WGS) entry which is preliminary data.</text>
</comment>
<evidence type="ECO:0000313" key="18">
    <source>
        <dbReference type="EMBL" id="MCW8084911.1"/>
    </source>
</evidence>
<dbReference type="SUPFAM" id="SSF109998">
    <property type="entry name" value="Triger factor/SurA peptide-binding domain-like"/>
    <property type="match status" value="1"/>
</dbReference>
<comment type="similarity">
    <text evidence="11">Belongs to the PpiD chaperone family.</text>
</comment>
<dbReference type="InterPro" id="IPR052029">
    <property type="entry name" value="PpiD_chaperone"/>
</dbReference>
<evidence type="ECO:0000256" key="15">
    <source>
        <dbReference type="SAM" id="Coils"/>
    </source>
</evidence>
<keyword evidence="6 16" id="KW-1133">Transmembrane helix</keyword>
<evidence type="ECO:0000256" key="12">
    <source>
        <dbReference type="ARBA" id="ARBA00040743"/>
    </source>
</evidence>
<evidence type="ECO:0000256" key="2">
    <source>
        <dbReference type="ARBA" id="ARBA00018370"/>
    </source>
</evidence>
<dbReference type="PROSITE" id="PS50198">
    <property type="entry name" value="PPIC_PPIASE_2"/>
    <property type="match status" value="1"/>
</dbReference>
<comment type="subcellular location">
    <subcellularLocation>
        <location evidence="1">Cell inner membrane</location>
        <topology evidence="1">Single-pass type II membrane protein</topology>
        <orientation evidence="1">Periplasmic side</orientation>
    </subcellularLocation>
</comment>
<keyword evidence="4" id="KW-0997">Cell inner membrane</keyword>
<keyword evidence="14" id="KW-0413">Isomerase</keyword>
<keyword evidence="15" id="KW-0175">Coiled coil</keyword>
<keyword evidence="5 16" id="KW-0812">Transmembrane</keyword>
<name>A0ABT3NRX4_9PROT</name>
<dbReference type="Pfam" id="PF13624">
    <property type="entry name" value="SurA_N_3"/>
    <property type="match status" value="1"/>
</dbReference>
<reference evidence="18 19" key="1">
    <citation type="submission" date="2022-10" db="EMBL/GenBank/DDBJ databases">
        <title>Roseococcus glaciei nov., sp. nov., isolated from glacier.</title>
        <authorList>
            <person name="Liu Q."/>
            <person name="Xin Y.-H."/>
        </authorList>
    </citation>
    <scope>NUCLEOTIDE SEQUENCE [LARGE SCALE GENOMIC DNA]</scope>
    <source>
        <strain evidence="18 19">MDT2-1-1</strain>
    </source>
</reference>
<accession>A0ABT3NRX4</accession>
<dbReference type="Pfam" id="PF13145">
    <property type="entry name" value="Rotamase_2"/>
    <property type="match status" value="1"/>
</dbReference>
<evidence type="ECO:0000256" key="7">
    <source>
        <dbReference type="ARBA" id="ARBA00023136"/>
    </source>
</evidence>
<evidence type="ECO:0000256" key="3">
    <source>
        <dbReference type="ARBA" id="ARBA00022475"/>
    </source>
</evidence>
<dbReference type="InterPro" id="IPR000297">
    <property type="entry name" value="PPIase_PpiC"/>
</dbReference>
<feature type="domain" description="PpiC" evidence="17">
    <location>
        <begin position="267"/>
        <end position="356"/>
    </location>
</feature>
<evidence type="ECO:0000256" key="10">
    <source>
        <dbReference type="ARBA" id="ARBA00031484"/>
    </source>
</evidence>
<organism evidence="18 19">
    <name type="scientific">Sabulicella glaciei</name>
    <dbReference type="NCBI Taxonomy" id="2984948"/>
    <lineage>
        <taxon>Bacteria</taxon>
        <taxon>Pseudomonadati</taxon>
        <taxon>Pseudomonadota</taxon>
        <taxon>Alphaproteobacteria</taxon>
        <taxon>Acetobacterales</taxon>
        <taxon>Acetobacteraceae</taxon>
        <taxon>Sabulicella</taxon>
    </lineage>
</organism>
<proteinExistence type="inferred from homology"/>